<keyword evidence="1" id="KW-1133">Transmembrane helix</keyword>
<reference evidence="2" key="1">
    <citation type="submission" date="2023-10" db="EMBL/GenBank/DDBJ databases">
        <title>Genome assemblies of two species of porcelain crab, Petrolisthes cinctipes and Petrolisthes manimaculis (Anomura: Porcellanidae).</title>
        <authorList>
            <person name="Angst P."/>
        </authorList>
    </citation>
    <scope>NUCLEOTIDE SEQUENCE</scope>
    <source>
        <strain evidence="2">PB745_01</strain>
        <tissue evidence="2">Gill</tissue>
    </source>
</reference>
<evidence type="ECO:0000256" key="1">
    <source>
        <dbReference type="SAM" id="Phobius"/>
    </source>
</evidence>
<keyword evidence="1" id="KW-0472">Membrane</keyword>
<name>A0AAE1BT56_PETCI</name>
<evidence type="ECO:0000313" key="2">
    <source>
        <dbReference type="EMBL" id="KAK3855722.1"/>
    </source>
</evidence>
<comment type="caution">
    <text evidence="2">The sequence shown here is derived from an EMBL/GenBank/DDBJ whole genome shotgun (WGS) entry which is preliminary data.</text>
</comment>
<feature type="transmembrane region" description="Helical" evidence="1">
    <location>
        <begin position="89"/>
        <end position="107"/>
    </location>
</feature>
<dbReference type="AlphaFoldDB" id="A0AAE1BT56"/>
<evidence type="ECO:0000313" key="3">
    <source>
        <dbReference type="Proteomes" id="UP001286313"/>
    </source>
</evidence>
<proteinExistence type="predicted"/>
<dbReference type="Proteomes" id="UP001286313">
    <property type="component" value="Unassembled WGS sequence"/>
</dbReference>
<gene>
    <name evidence="2" type="ORF">Pcinc_037894</name>
</gene>
<accession>A0AAE1BT56</accession>
<keyword evidence="3" id="KW-1185">Reference proteome</keyword>
<organism evidence="2 3">
    <name type="scientific">Petrolisthes cinctipes</name>
    <name type="common">Flat porcelain crab</name>
    <dbReference type="NCBI Taxonomy" id="88211"/>
    <lineage>
        <taxon>Eukaryota</taxon>
        <taxon>Metazoa</taxon>
        <taxon>Ecdysozoa</taxon>
        <taxon>Arthropoda</taxon>
        <taxon>Crustacea</taxon>
        <taxon>Multicrustacea</taxon>
        <taxon>Malacostraca</taxon>
        <taxon>Eumalacostraca</taxon>
        <taxon>Eucarida</taxon>
        <taxon>Decapoda</taxon>
        <taxon>Pleocyemata</taxon>
        <taxon>Anomura</taxon>
        <taxon>Galatheoidea</taxon>
        <taxon>Porcellanidae</taxon>
        <taxon>Petrolisthes</taxon>
    </lineage>
</organism>
<sequence length="116" mass="12788">MDTNVCFLHEGLRKHKICCVGKKATSSPFRTRCTPSPHTPSRLGQCAGCGQGHILSPSIWPPQPAPSTRHPPPDPPVALLLMIDRHTSVFILSYLVFQCVVVFLMSLRGTRDLSKI</sequence>
<protein>
    <submittedName>
        <fullName evidence="2">Uncharacterized protein</fullName>
    </submittedName>
</protein>
<keyword evidence="1" id="KW-0812">Transmembrane</keyword>
<dbReference type="EMBL" id="JAWQEG010006113">
    <property type="protein sequence ID" value="KAK3855722.1"/>
    <property type="molecule type" value="Genomic_DNA"/>
</dbReference>